<organism evidence="2 3">
    <name type="scientific">Streptomyces albiaxialis</name>
    <dbReference type="NCBI Taxonomy" id="329523"/>
    <lineage>
        <taxon>Bacteria</taxon>
        <taxon>Bacillati</taxon>
        <taxon>Actinomycetota</taxon>
        <taxon>Actinomycetes</taxon>
        <taxon>Kitasatosporales</taxon>
        <taxon>Streptomycetaceae</taxon>
        <taxon>Streptomyces</taxon>
    </lineage>
</organism>
<evidence type="ECO:0000313" key="3">
    <source>
        <dbReference type="Proteomes" id="UP001500016"/>
    </source>
</evidence>
<accession>A0ABN2WZ34</accession>
<evidence type="ECO:0000313" key="2">
    <source>
        <dbReference type="EMBL" id="GAA2101174.1"/>
    </source>
</evidence>
<protein>
    <recommendedName>
        <fullName evidence="4">DUF2795 domain-containing protein</fullName>
    </recommendedName>
</protein>
<dbReference type="Pfam" id="PF11387">
    <property type="entry name" value="DUF2795"/>
    <property type="match status" value="1"/>
</dbReference>
<dbReference type="EMBL" id="BAAAPE010000025">
    <property type="protein sequence ID" value="GAA2101174.1"/>
    <property type="molecule type" value="Genomic_DNA"/>
</dbReference>
<feature type="compositionally biased region" description="Basic and acidic residues" evidence="1">
    <location>
        <begin position="1"/>
        <end position="39"/>
    </location>
</feature>
<reference evidence="2 3" key="1">
    <citation type="journal article" date="2019" name="Int. J. Syst. Evol. Microbiol.">
        <title>The Global Catalogue of Microorganisms (GCM) 10K type strain sequencing project: providing services to taxonomists for standard genome sequencing and annotation.</title>
        <authorList>
            <consortium name="The Broad Institute Genomics Platform"/>
            <consortium name="The Broad Institute Genome Sequencing Center for Infectious Disease"/>
            <person name="Wu L."/>
            <person name="Ma J."/>
        </authorList>
    </citation>
    <scope>NUCLEOTIDE SEQUENCE [LARGE SCALE GENOMIC DNA]</scope>
    <source>
        <strain evidence="2 3">JCM 15478</strain>
    </source>
</reference>
<name>A0ABN2WZ34_9ACTN</name>
<evidence type="ECO:0000256" key="1">
    <source>
        <dbReference type="SAM" id="MobiDB-lite"/>
    </source>
</evidence>
<gene>
    <name evidence="2" type="ORF">GCM10009801_74210</name>
</gene>
<dbReference type="Proteomes" id="UP001500016">
    <property type="component" value="Unassembled WGS sequence"/>
</dbReference>
<sequence length="133" mass="14534">MTQHGRDKMSPVRDDEIKKEMQGELKADRALRVEEEHELQPAGDDQPEAGRAPEAPLATSESVALRSDLARHLERGIYPADRSAVLACLRRNHAPDRLLDVAARLPAGDTFTNVQDLADALGLETEESGGRTA</sequence>
<proteinExistence type="predicted"/>
<feature type="region of interest" description="Disordered" evidence="1">
    <location>
        <begin position="1"/>
        <end position="61"/>
    </location>
</feature>
<keyword evidence="3" id="KW-1185">Reference proteome</keyword>
<comment type="caution">
    <text evidence="2">The sequence shown here is derived from an EMBL/GenBank/DDBJ whole genome shotgun (WGS) entry which is preliminary data.</text>
</comment>
<dbReference type="RefSeq" id="WP_344534736.1">
    <property type="nucleotide sequence ID" value="NZ_BAAAPE010000025.1"/>
</dbReference>
<dbReference type="InterPro" id="IPR021527">
    <property type="entry name" value="DUF2795"/>
</dbReference>
<evidence type="ECO:0008006" key="4">
    <source>
        <dbReference type="Google" id="ProtNLM"/>
    </source>
</evidence>